<proteinExistence type="predicted"/>
<dbReference type="RefSeq" id="WP_230003114.1">
    <property type="nucleotide sequence ID" value="NZ_CP087134.1"/>
</dbReference>
<feature type="signal peptide" evidence="1">
    <location>
        <begin position="1"/>
        <end position="18"/>
    </location>
</feature>
<evidence type="ECO:0000256" key="1">
    <source>
        <dbReference type="SAM" id="SignalP"/>
    </source>
</evidence>
<dbReference type="Proteomes" id="UP001273350">
    <property type="component" value="Unassembled WGS sequence"/>
</dbReference>
<organism evidence="2 3">
    <name type="scientific">Flavobacterium cupriresistens</name>
    <dbReference type="NCBI Taxonomy" id="2893885"/>
    <lineage>
        <taxon>Bacteria</taxon>
        <taxon>Pseudomonadati</taxon>
        <taxon>Bacteroidota</taxon>
        <taxon>Flavobacteriia</taxon>
        <taxon>Flavobacteriales</taxon>
        <taxon>Flavobacteriaceae</taxon>
        <taxon>Flavobacterium</taxon>
    </lineage>
</organism>
<protein>
    <recommendedName>
        <fullName evidence="4">DUF3575 domain-containing protein</fullName>
    </recommendedName>
</protein>
<name>A0ABU4RDK0_9FLAO</name>
<comment type="caution">
    <text evidence="2">The sequence shown here is derived from an EMBL/GenBank/DDBJ whole genome shotgun (WGS) entry which is preliminary data.</text>
</comment>
<reference evidence="2 3" key="1">
    <citation type="submission" date="2023-11" db="EMBL/GenBank/DDBJ databases">
        <title>Unpublished Manusciprt.</title>
        <authorList>
            <person name="Saticioglu I.B."/>
            <person name="Ay H."/>
            <person name="Ajmi N."/>
            <person name="Altun S."/>
            <person name="Duman M."/>
        </authorList>
    </citation>
    <scope>NUCLEOTIDE SEQUENCE [LARGE SCALE GENOMIC DNA]</scope>
    <source>
        <strain evidence="2 3">Fl-318</strain>
    </source>
</reference>
<accession>A0ABU4RDK0</accession>
<keyword evidence="1" id="KW-0732">Signal</keyword>
<evidence type="ECO:0000313" key="2">
    <source>
        <dbReference type="EMBL" id="MDX6189943.1"/>
    </source>
</evidence>
<dbReference type="EMBL" id="JAWXVI010000006">
    <property type="protein sequence ID" value="MDX6189943.1"/>
    <property type="molecule type" value="Genomic_DNA"/>
</dbReference>
<gene>
    <name evidence="2" type="ORF">SGQ83_11330</name>
</gene>
<feature type="chain" id="PRO_5046551172" description="DUF3575 domain-containing protein" evidence="1">
    <location>
        <begin position="19"/>
        <end position="180"/>
    </location>
</feature>
<evidence type="ECO:0000313" key="3">
    <source>
        <dbReference type="Proteomes" id="UP001273350"/>
    </source>
</evidence>
<keyword evidence="3" id="KW-1185">Reference proteome</keyword>
<evidence type="ECO:0008006" key="4">
    <source>
        <dbReference type="Google" id="ProtNLM"/>
    </source>
</evidence>
<sequence>MTKYITTLILLAFINLNAQDKSSSLENNQFKINVLSPGITYEKRLSKNTALATDLNLSAGFAYNSNSGAKLLLSPCISEQYRYYYNLEKRYSRDRNTKNNSGNFIALSGSYYFRPIGNSEYVSVYDGLTIAPAWGLHRTYGSGINISLIAGAGYNFGTDERKANFVPVVNFTLGWVIGKK</sequence>